<organism evidence="1 2">
    <name type="scientific">Ajellomyces capsulatus</name>
    <name type="common">Darling's disease fungus</name>
    <name type="synonym">Histoplasma capsulatum</name>
    <dbReference type="NCBI Taxonomy" id="5037"/>
    <lineage>
        <taxon>Eukaryota</taxon>
        <taxon>Fungi</taxon>
        <taxon>Dikarya</taxon>
        <taxon>Ascomycota</taxon>
        <taxon>Pezizomycotina</taxon>
        <taxon>Eurotiomycetes</taxon>
        <taxon>Eurotiomycetidae</taxon>
        <taxon>Onygenales</taxon>
        <taxon>Ajellomycetaceae</taxon>
        <taxon>Histoplasma</taxon>
    </lineage>
</organism>
<evidence type="ECO:0000313" key="2">
    <source>
        <dbReference type="Proteomes" id="UP000670092"/>
    </source>
</evidence>
<name>A0A8H7Z8B0_AJECA</name>
<reference evidence="1 2" key="1">
    <citation type="submission" date="2021-01" db="EMBL/GenBank/DDBJ databases">
        <title>Chromosome-level genome assembly of a human fungal pathogen reveals clustering of transcriptionally co-regulated genes.</title>
        <authorList>
            <person name="Voorhies M."/>
            <person name="Cohen S."/>
            <person name="Shea T.P."/>
            <person name="Petrus S."/>
            <person name="Munoz J.F."/>
            <person name="Poplawski S."/>
            <person name="Goldman W.E."/>
            <person name="Michael T."/>
            <person name="Cuomo C.A."/>
            <person name="Sil A."/>
            <person name="Beyhan S."/>
        </authorList>
    </citation>
    <scope>NUCLEOTIDE SEQUENCE [LARGE SCALE GENOMIC DNA]</scope>
    <source>
        <strain evidence="1 2">G184AR</strain>
    </source>
</reference>
<dbReference type="AlphaFoldDB" id="A0A8H7Z8B0"/>
<sequence length="127" mass="14504">MHRTGSRGFSNYLGDTGLSITELSLGEITHRYFGICMQRVYYGSSFRSGLCRAMCMMRFKAVFGSVHSFSLSLLTYFWRANSHEHRTTGKSAGLIFSYSNSFPFLNSDFIQEGSKELDMQISLREYS</sequence>
<accession>A0A8H7Z8B0</accession>
<protein>
    <submittedName>
        <fullName evidence="1">Uncharacterized protein</fullName>
    </submittedName>
</protein>
<proteinExistence type="predicted"/>
<dbReference type="Proteomes" id="UP000670092">
    <property type="component" value="Unassembled WGS sequence"/>
</dbReference>
<evidence type="ECO:0000313" key="1">
    <source>
        <dbReference type="EMBL" id="KAG5304391.1"/>
    </source>
</evidence>
<comment type="caution">
    <text evidence="1">The sequence shown here is derived from an EMBL/GenBank/DDBJ whole genome shotgun (WGS) entry which is preliminary data.</text>
</comment>
<dbReference type="EMBL" id="JAEVHI010000001">
    <property type="protein sequence ID" value="KAG5304391.1"/>
    <property type="molecule type" value="Genomic_DNA"/>
</dbReference>
<dbReference type="VEuPathDB" id="FungiDB:I7I52_02711"/>
<gene>
    <name evidence="1" type="ORF">I7I52_02711</name>
</gene>